<evidence type="ECO:0000313" key="1">
    <source>
        <dbReference type="EMBL" id="RIA37739.1"/>
    </source>
</evidence>
<keyword evidence="2" id="KW-1185">Reference proteome</keyword>
<gene>
    <name evidence="1" type="ORF">DFR49_3627</name>
</gene>
<accession>A0A397NPY6</accession>
<dbReference type="RefSeq" id="WP_119037005.1">
    <property type="nucleotide sequence ID" value="NZ_QXDC01000004.1"/>
</dbReference>
<dbReference type="EMBL" id="QXDC01000004">
    <property type="protein sequence ID" value="RIA37739.1"/>
    <property type="molecule type" value="Genomic_DNA"/>
</dbReference>
<dbReference type="Proteomes" id="UP000266568">
    <property type="component" value="Unassembled WGS sequence"/>
</dbReference>
<reference evidence="1 2" key="1">
    <citation type="submission" date="2018-08" db="EMBL/GenBank/DDBJ databases">
        <title>Genomic Encyclopedia of Type Strains, Phase IV (KMG-IV): sequencing the most valuable type-strain genomes for metagenomic binning, comparative biology and taxonomic classification.</title>
        <authorList>
            <person name="Goeker M."/>
        </authorList>
    </citation>
    <scope>NUCLEOTIDE SEQUENCE [LARGE SCALE GENOMIC DNA]</scope>
    <source>
        <strain evidence="1 2">DSM 25527</strain>
    </source>
</reference>
<name>A0A397NPY6_9SPHN</name>
<organism evidence="1 2">
    <name type="scientific">Hephaestia caeni</name>
    <dbReference type="NCBI Taxonomy" id="645617"/>
    <lineage>
        <taxon>Bacteria</taxon>
        <taxon>Pseudomonadati</taxon>
        <taxon>Pseudomonadota</taxon>
        <taxon>Alphaproteobacteria</taxon>
        <taxon>Sphingomonadales</taxon>
        <taxon>Sphingomonadaceae</taxon>
        <taxon>Hephaestia</taxon>
    </lineage>
</organism>
<evidence type="ECO:0000313" key="2">
    <source>
        <dbReference type="Proteomes" id="UP000266568"/>
    </source>
</evidence>
<proteinExistence type="predicted"/>
<protein>
    <submittedName>
        <fullName evidence="1">Uncharacterized protein</fullName>
    </submittedName>
</protein>
<dbReference type="AlphaFoldDB" id="A0A397NPY6"/>
<comment type="caution">
    <text evidence="1">The sequence shown here is derived from an EMBL/GenBank/DDBJ whole genome shotgun (WGS) entry which is preliminary data.</text>
</comment>
<dbReference type="OrthoDB" id="5123282at2"/>
<sequence>MSGEMGSVKLSLAGDGLSFEKYISMKQAVAIMRVAAMSADEVASVDDVSAGAKIEQPRMGAQISLSEALSTAEPKTSPETIAVIADWVMSEDEVESISREDVSDRYQDARLSMPGNFHRDFAKAVQKGFLAPMRGNKNRFYVTKTGQALSKKG</sequence>